<keyword evidence="2" id="KW-1185">Reference proteome</keyword>
<dbReference type="AlphaFoldDB" id="A0A9X0B8F6"/>
<dbReference type="GeneID" id="81371136"/>
<comment type="caution">
    <text evidence="1">The sequence shown here is derived from an EMBL/GenBank/DDBJ whole genome shotgun (WGS) entry which is preliminary data.</text>
</comment>
<reference evidence="1" key="1">
    <citation type="submission" date="2022-12" db="EMBL/GenBank/DDBJ databases">
        <authorList>
            <person name="Petersen C."/>
        </authorList>
    </citation>
    <scope>NUCLEOTIDE SEQUENCE</scope>
    <source>
        <strain evidence="1">IBT 29677</strain>
    </source>
</reference>
<gene>
    <name evidence="1" type="ORF">N7509_007519</name>
</gene>
<sequence length="81" mass="9087">MEAIRADKTSNAITRAQFADAITRTVNNRCRAYKNCFASSIRWEVDNTIASADSENFQTILSTLNLDPAEFAILTEQDQMP</sequence>
<evidence type="ECO:0000313" key="1">
    <source>
        <dbReference type="EMBL" id="KAJ5392029.1"/>
    </source>
</evidence>
<protein>
    <submittedName>
        <fullName evidence="1">Uncharacterized protein</fullName>
    </submittedName>
</protein>
<dbReference type="RefSeq" id="XP_056487707.1">
    <property type="nucleotide sequence ID" value="XM_056632156.1"/>
</dbReference>
<proteinExistence type="predicted"/>
<evidence type="ECO:0000313" key="2">
    <source>
        <dbReference type="Proteomes" id="UP001147747"/>
    </source>
</evidence>
<organism evidence="1 2">
    <name type="scientific">Penicillium cosmopolitanum</name>
    <dbReference type="NCBI Taxonomy" id="1131564"/>
    <lineage>
        <taxon>Eukaryota</taxon>
        <taxon>Fungi</taxon>
        <taxon>Dikarya</taxon>
        <taxon>Ascomycota</taxon>
        <taxon>Pezizomycotina</taxon>
        <taxon>Eurotiomycetes</taxon>
        <taxon>Eurotiomycetidae</taxon>
        <taxon>Eurotiales</taxon>
        <taxon>Aspergillaceae</taxon>
        <taxon>Penicillium</taxon>
    </lineage>
</organism>
<dbReference type="EMBL" id="JAPZBU010000008">
    <property type="protein sequence ID" value="KAJ5392029.1"/>
    <property type="molecule type" value="Genomic_DNA"/>
</dbReference>
<reference evidence="1" key="2">
    <citation type="journal article" date="2023" name="IMA Fungus">
        <title>Comparative genomic study of the Penicillium genus elucidates a diverse pangenome and 15 lateral gene transfer events.</title>
        <authorList>
            <person name="Petersen C."/>
            <person name="Sorensen T."/>
            <person name="Nielsen M.R."/>
            <person name="Sondergaard T.E."/>
            <person name="Sorensen J.L."/>
            <person name="Fitzpatrick D.A."/>
            <person name="Frisvad J.C."/>
            <person name="Nielsen K.L."/>
        </authorList>
    </citation>
    <scope>NUCLEOTIDE SEQUENCE</scope>
    <source>
        <strain evidence="1">IBT 29677</strain>
    </source>
</reference>
<name>A0A9X0B8F6_9EURO</name>
<dbReference type="Proteomes" id="UP001147747">
    <property type="component" value="Unassembled WGS sequence"/>
</dbReference>
<accession>A0A9X0B8F6</accession>